<dbReference type="SUPFAM" id="SSF52283">
    <property type="entry name" value="Formate/glycerate dehydrogenase catalytic domain-like"/>
    <property type="match status" value="1"/>
</dbReference>
<sequence length="329" mass="35955">MTKHVLVYRPLPADQLAALRARFDVTVLERPQAHDPDFRAAVATAHGLIGASVKLDRALLDTAPALEVISSISVGYDNYDLPYLKARGILLTNTPDVLTETTADTAFALILATARRVVELANWVRDGHWTRNIGAAHYGTDVHHKRLGIVGFGRIGAAVARRGRLGFGMEVLYCNDSARPELEAELGARRRTLDELLQEADFVCLNLPLLPQTEGLIGAREFALMRPETIFINASRGRVVDEAALIEALRTGRIRAAGLDVFEREPLPADSPLPRLPNVVALPHIGSATHETRAAMARCAAENLIEALSGRRPPNLVDASVWEDRRAAR</sequence>
<evidence type="ECO:0000259" key="5">
    <source>
        <dbReference type="Pfam" id="PF00389"/>
    </source>
</evidence>
<dbReference type="PROSITE" id="PS00065">
    <property type="entry name" value="D_2_HYDROXYACID_DH_1"/>
    <property type="match status" value="1"/>
</dbReference>
<protein>
    <submittedName>
        <fullName evidence="7">Phosphogluconate 2-dehydrogenase</fullName>
    </submittedName>
</protein>
<dbReference type="InterPro" id="IPR006139">
    <property type="entry name" value="D-isomer_2_OHA_DH_cat_dom"/>
</dbReference>
<dbReference type="InterPro" id="IPR050223">
    <property type="entry name" value="D-isomer_2-hydroxyacid_DH"/>
</dbReference>
<evidence type="ECO:0000313" key="7">
    <source>
        <dbReference type="EMBL" id="TCO82822.1"/>
    </source>
</evidence>
<dbReference type="Gene3D" id="3.40.50.720">
    <property type="entry name" value="NAD(P)-binding Rossmann-like Domain"/>
    <property type="match status" value="2"/>
</dbReference>
<dbReference type="Proteomes" id="UP000295765">
    <property type="component" value="Unassembled WGS sequence"/>
</dbReference>
<evidence type="ECO:0000256" key="4">
    <source>
        <dbReference type="RuleBase" id="RU003719"/>
    </source>
</evidence>
<dbReference type="SUPFAM" id="SSF51735">
    <property type="entry name" value="NAD(P)-binding Rossmann-fold domains"/>
    <property type="match status" value="1"/>
</dbReference>
<dbReference type="OrthoDB" id="9805416at2"/>
<gene>
    <name evidence="7" type="ORF">EV699_104214</name>
</gene>
<evidence type="ECO:0000256" key="3">
    <source>
        <dbReference type="ARBA" id="ARBA00023027"/>
    </source>
</evidence>
<dbReference type="InterPro" id="IPR006140">
    <property type="entry name" value="D-isomer_DH_NAD-bd"/>
</dbReference>
<dbReference type="PROSITE" id="PS00670">
    <property type="entry name" value="D_2_HYDROXYACID_DH_2"/>
    <property type="match status" value="1"/>
</dbReference>
<dbReference type="InterPro" id="IPR036291">
    <property type="entry name" value="NAD(P)-bd_dom_sf"/>
</dbReference>
<comment type="caution">
    <text evidence="7">The sequence shown here is derived from an EMBL/GenBank/DDBJ whole genome shotgun (WGS) entry which is preliminary data.</text>
</comment>
<comment type="similarity">
    <text evidence="1 4">Belongs to the D-isomer specific 2-hydroxyacid dehydrogenase family.</text>
</comment>
<dbReference type="RefSeq" id="WP_132539426.1">
    <property type="nucleotide sequence ID" value="NZ_SLWY01000004.1"/>
</dbReference>
<dbReference type="PANTHER" id="PTHR10996">
    <property type="entry name" value="2-HYDROXYACID DEHYDROGENASE-RELATED"/>
    <property type="match status" value="1"/>
</dbReference>
<evidence type="ECO:0000313" key="8">
    <source>
        <dbReference type="Proteomes" id="UP000295765"/>
    </source>
</evidence>
<dbReference type="AlphaFoldDB" id="A0A4R2LDX9"/>
<accession>A0A4R2LDX9</accession>
<organism evidence="7 8">
    <name type="scientific">Plasticicumulans lactativorans</name>
    <dbReference type="NCBI Taxonomy" id="1133106"/>
    <lineage>
        <taxon>Bacteria</taxon>
        <taxon>Pseudomonadati</taxon>
        <taxon>Pseudomonadota</taxon>
        <taxon>Gammaproteobacteria</taxon>
        <taxon>Candidatus Competibacteraceae</taxon>
        <taxon>Plasticicumulans</taxon>
    </lineage>
</organism>
<dbReference type="GO" id="GO:0030267">
    <property type="term" value="F:glyoxylate reductase (NADPH) activity"/>
    <property type="evidence" value="ECO:0007669"/>
    <property type="project" value="TreeGrafter"/>
</dbReference>
<dbReference type="GO" id="GO:0005829">
    <property type="term" value="C:cytosol"/>
    <property type="evidence" value="ECO:0007669"/>
    <property type="project" value="TreeGrafter"/>
</dbReference>
<dbReference type="FunFam" id="3.40.50.720:FF:000462">
    <property type="entry name" value="Glyoxylate reductase (NADP+)"/>
    <property type="match status" value="1"/>
</dbReference>
<dbReference type="PANTHER" id="PTHR10996:SF283">
    <property type="entry name" value="GLYOXYLATE_HYDROXYPYRUVATE REDUCTASE B"/>
    <property type="match status" value="1"/>
</dbReference>
<dbReference type="GO" id="GO:0016618">
    <property type="term" value="F:hydroxypyruvate reductase [NAD(P)H] activity"/>
    <property type="evidence" value="ECO:0007669"/>
    <property type="project" value="TreeGrafter"/>
</dbReference>
<evidence type="ECO:0000256" key="2">
    <source>
        <dbReference type="ARBA" id="ARBA00023002"/>
    </source>
</evidence>
<proteinExistence type="inferred from homology"/>
<evidence type="ECO:0000259" key="6">
    <source>
        <dbReference type="Pfam" id="PF02826"/>
    </source>
</evidence>
<dbReference type="CDD" id="cd05301">
    <property type="entry name" value="GDH"/>
    <property type="match status" value="1"/>
</dbReference>
<dbReference type="Pfam" id="PF02826">
    <property type="entry name" value="2-Hacid_dh_C"/>
    <property type="match status" value="1"/>
</dbReference>
<dbReference type="InterPro" id="IPR029752">
    <property type="entry name" value="D-isomer_DH_CS1"/>
</dbReference>
<feature type="domain" description="D-isomer specific 2-hydroxyacid dehydrogenase catalytic" evidence="5">
    <location>
        <begin position="5"/>
        <end position="317"/>
    </location>
</feature>
<keyword evidence="8" id="KW-1185">Reference proteome</keyword>
<feature type="domain" description="D-isomer specific 2-hydroxyacid dehydrogenase NAD-binding" evidence="6">
    <location>
        <begin position="107"/>
        <end position="286"/>
    </location>
</feature>
<evidence type="ECO:0000256" key="1">
    <source>
        <dbReference type="ARBA" id="ARBA00005854"/>
    </source>
</evidence>
<dbReference type="InterPro" id="IPR029753">
    <property type="entry name" value="D-isomer_DH_CS"/>
</dbReference>
<dbReference type="EMBL" id="SLWY01000004">
    <property type="protein sequence ID" value="TCO82822.1"/>
    <property type="molecule type" value="Genomic_DNA"/>
</dbReference>
<reference evidence="7 8" key="1">
    <citation type="submission" date="2019-03" db="EMBL/GenBank/DDBJ databases">
        <title>Genomic Encyclopedia of Type Strains, Phase IV (KMG-IV): sequencing the most valuable type-strain genomes for metagenomic binning, comparative biology and taxonomic classification.</title>
        <authorList>
            <person name="Goeker M."/>
        </authorList>
    </citation>
    <scope>NUCLEOTIDE SEQUENCE [LARGE SCALE GENOMIC DNA]</scope>
    <source>
        <strain evidence="7 8">DSM 25287</strain>
    </source>
</reference>
<keyword evidence="3" id="KW-0520">NAD</keyword>
<dbReference type="Pfam" id="PF00389">
    <property type="entry name" value="2-Hacid_dh"/>
    <property type="match status" value="1"/>
</dbReference>
<dbReference type="GO" id="GO:0051287">
    <property type="term" value="F:NAD binding"/>
    <property type="evidence" value="ECO:0007669"/>
    <property type="project" value="InterPro"/>
</dbReference>
<name>A0A4R2LDX9_9GAMM</name>
<keyword evidence="2 4" id="KW-0560">Oxidoreductase</keyword>